<dbReference type="InterPro" id="IPR006047">
    <property type="entry name" value="GH13_cat_dom"/>
</dbReference>
<dbReference type="PANTHER" id="PTHR47182">
    <property type="entry name" value="CELL WALL ALPHA-1,3-GLUCAN SYNTHASE AGS1-RELATED"/>
    <property type="match status" value="1"/>
</dbReference>
<keyword evidence="4" id="KW-1185">Reference proteome</keyword>
<accession>G4TC21</accession>
<dbReference type="GO" id="GO:0009277">
    <property type="term" value="C:fungal-type cell wall"/>
    <property type="evidence" value="ECO:0007669"/>
    <property type="project" value="TreeGrafter"/>
</dbReference>
<evidence type="ECO:0000259" key="2">
    <source>
        <dbReference type="Pfam" id="PF00128"/>
    </source>
</evidence>
<dbReference type="InterPro" id="IPR017853">
    <property type="entry name" value="GH"/>
</dbReference>
<gene>
    <name evidence="3" type="ORF">PIIN_11844</name>
</gene>
<dbReference type="InParanoid" id="G4TC21"/>
<evidence type="ECO:0000313" key="3">
    <source>
        <dbReference type="EMBL" id="CCA68864.1"/>
    </source>
</evidence>
<dbReference type="eggNOG" id="ENOG502QSGC">
    <property type="taxonomic scope" value="Eukaryota"/>
</dbReference>
<dbReference type="PANTHER" id="PTHR47182:SF2">
    <property type="entry name" value="CELL WALL ALPHA-1,3-GLUCAN SYNTHASE AGS1"/>
    <property type="match status" value="1"/>
</dbReference>
<dbReference type="SUPFAM" id="SSF51445">
    <property type="entry name" value="(Trans)glycosidases"/>
    <property type="match status" value="1"/>
</dbReference>
<reference evidence="3 4" key="1">
    <citation type="journal article" date="2011" name="PLoS Pathog.">
        <title>Endophytic Life Strategies Decoded by Genome and Transcriptome Analyses of the Mutualistic Root Symbiont Piriformospora indica.</title>
        <authorList>
            <person name="Zuccaro A."/>
            <person name="Lahrmann U."/>
            <person name="Guldener U."/>
            <person name="Langen G."/>
            <person name="Pfiffi S."/>
            <person name="Biedenkopf D."/>
            <person name="Wong P."/>
            <person name="Samans B."/>
            <person name="Grimm C."/>
            <person name="Basiewicz M."/>
            <person name="Murat C."/>
            <person name="Martin F."/>
            <person name="Kogel K.H."/>
        </authorList>
    </citation>
    <scope>NUCLEOTIDE SEQUENCE [LARGE SCALE GENOMIC DNA]</scope>
    <source>
        <strain evidence="3 4">DSM 11827</strain>
    </source>
</reference>
<feature type="domain" description="Glycosyl hydrolase family 13 catalytic" evidence="2">
    <location>
        <begin position="79"/>
        <end position="218"/>
    </location>
</feature>
<feature type="chain" id="PRO_5003468583" evidence="1">
    <location>
        <begin position="25"/>
        <end position="247"/>
    </location>
</feature>
<dbReference type="InterPro" id="IPR058655">
    <property type="entry name" value="Mok11-14/Ags1-like"/>
</dbReference>
<dbReference type="GO" id="GO:0047657">
    <property type="term" value="F:alpha-1,3-glucan synthase activity"/>
    <property type="evidence" value="ECO:0007669"/>
    <property type="project" value="TreeGrafter"/>
</dbReference>
<evidence type="ECO:0000256" key="1">
    <source>
        <dbReference type="SAM" id="SignalP"/>
    </source>
</evidence>
<dbReference type="EMBL" id="CAFZ01000041">
    <property type="protein sequence ID" value="CCA68864.1"/>
    <property type="molecule type" value="Genomic_DNA"/>
</dbReference>
<name>G4TC21_SERID</name>
<dbReference type="OrthoDB" id="512920at2759"/>
<sequence length="247" mass="28222">MLESPLPALLVVFALFGLTTIVHEQPVVSAHEFREDLVPWNLNTNKDAGKNVLQYSTSRPEGNHTPSPRNWRELPVYTILLDKFADGDPVNNDFFSTMFEHDQNEINLRFGGDIRGLLNHLDYIQGMGIRVIYIAGTPFLNMPWQADSYSALDFSILDPHWGIIDEWRAFIDELHNRGMYFMADFTVGTMGDFIGFKGHLNTSTPFSLAEYDAVWKRPAYAPWGMEEYPDFKQRAKPIVPTAYILDG</sequence>
<feature type="signal peptide" evidence="1">
    <location>
        <begin position="1"/>
        <end position="24"/>
    </location>
</feature>
<proteinExistence type="predicted"/>
<comment type="caution">
    <text evidence="3">The sequence shown here is derived from an EMBL/GenBank/DDBJ whole genome shotgun (WGS) entry which is preliminary data.</text>
</comment>
<dbReference type="HOGENOM" id="CLU_1124911_0_0_1"/>
<dbReference type="Gene3D" id="3.20.20.80">
    <property type="entry name" value="Glycosidases"/>
    <property type="match status" value="1"/>
</dbReference>
<protein>
    <submittedName>
        <fullName evidence="3">Probable cell wall alpha-1,3-glucan synthase</fullName>
    </submittedName>
</protein>
<dbReference type="AlphaFoldDB" id="G4TC21"/>
<dbReference type="Proteomes" id="UP000007148">
    <property type="component" value="Unassembled WGS sequence"/>
</dbReference>
<organism evidence="3 4">
    <name type="scientific">Serendipita indica (strain DSM 11827)</name>
    <name type="common">Root endophyte fungus</name>
    <name type="synonym">Piriformospora indica</name>
    <dbReference type="NCBI Taxonomy" id="1109443"/>
    <lineage>
        <taxon>Eukaryota</taxon>
        <taxon>Fungi</taxon>
        <taxon>Dikarya</taxon>
        <taxon>Basidiomycota</taxon>
        <taxon>Agaricomycotina</taxon>
        <taxon>Agaricomycetes</taxon>
        <taxon>Sebacinales</taxon>
        <taxon>Serendipitaceae</taxon>
        <taxon>Serendipita</taxon>
    </lineage>
</organism>
<dbReference type="STRING" id="1109443.G4TC21"/>
<evidence type="ECO:0000313" key="4">
    <source>
        <dbReference type="Proteomes" id="UP000007148"/>
    </source>
</evidence>
<dbReference type="Pfam" id="PF00128">
    <property type="entry name" value="Alpha-amylase"/>
    <property type="match status" value="1"/>
</dbReference>
<dbReference type="GO" id="GO:0070600">
    <property type="term" value="P:fungal-type cell wall (1-&gt;3)-alpha-glucan biosynthetic process"/>
    <property type="evidence" value="ECO:0007669"/>
    <property type="project" value="TreeGrafter"/>
</dbReference>
<keyword evidence="1" id="KW-0732">Signal</keyword>